<name>A0A1B6DMC6_9HEMI</name>
<gene>
    <name evidence="2" type="ORF">g.1912</name>
</gene>
<keyword evidence="1" id="KW-0732">Signal</keyword>
<reference evidence="2" key="1">
    <citation type="submission" date="2015-12" db="EMBL/GenBank/DDBJ databases">
        <title>De novo transcriptome assembly of four potential Pierce s Disease insect vectors from Arizona vineyards.</title>
        <authorList>
            <person name="Tassone E.E."/>
        </authorList>
    </citation>
    <scope>NUCLEOTIDE SEQUENCE</scope>
</reference>
<evidence type="ECO:0000313" key="2">
    <source>
        <dbReference type="EMBL" id="JAS26808.1"/>
    </source>
</evidence>
<accession>A0A1B6DMC6</accession>
<dbReference type="EMBL" id="GEDC01010490">
    <property type="protein sequence ID" value="JAS26808.1"/>
    <property type="molecule type" value="Transcribed_RNA"/>
</dbReference>
<feature type="chain" id="PRO_5008581368" evidence="1">
    <location>
        <begin position="20"/>
        <end position="443"/>
    </location>
</feature>
<evidence type="ECO:0000256" key="1">
    <source>
        <dbReference type="SAM" id="SignalP"/>
    </source>
</evidence>
<feature type="signal peptide" evidence="1">
    <location>
        <begin position="1"/>
        <end position="19"/>
    </location>
</feature>
<dbReference type="AlphaFoldDB" id="A0A1B6DMC6"/>
<sequence length="443" mass="53036">MMRFITTILLVSFIYEIGAPTNRKKSENIESNGLGPEMHEEVQNNYEYVNNENNINGPNGQEAMQNNYEYENNYVEISENIRKKSKRPDPRYSDRDYFKFFEGPPEKSQKKSFKIPKLKNRKPPKFFIPYVREVHPPHRYDNVLTTKPKSLDFPLASNYLYQKPVDFGFNNEEENDIGYYFHPDEFTSDLNNTGRMGYHWINYSLPFISRRSNYSMLQFDSVRDMEEQMQPSYRGNFKFAFSNQTHHFFFRRPYYAYGSMTANDIRRWANRAAGAPYFYHRDGDDRYRTEPRYYSAQSYGRPSFYYPRPNMFTTQRYSNPLDEPYIETGRNYGSEINPYYMRFTRPVGSPPLSQNLSHPQPARGFFINTLMFTRPTRGYFVNVHQQNRPTRGGFFVNPENDYRRPVRLNRIPTMRTYYVKRPVYPRLSTLVPLRRFTISFNNT</sequence>
<proteinExistence type="predicted"/>
<protein>
    <submittedName>
        <fullName evidence="2">Uncharacterized protein</fullName>
    </submittedName>
</protein>
<organism evidence="2">
    <name type="scientific">Clastoptera arizonana</name>
    <name type="common">Arizona spittle bug</name>
    <dbReference type="NCBI Taxonomy" id="38151"/>
    <lineage>
        <taxon>Eukaryota</taxon>
        <taxon>Metazoa</taxon>
        <taxon>Ecdysozoa</taxon>
        <taxon>Arthropoda</taxon>
        <taxon>Hexapoda</taxon>
        <taxon>Insecta</taxon>
        <taxon>Pterygota</taxon>
        <taxon>Neoptera</taxon>
        <taxon>Paraneoptera</taxon>
        <taxon>Hemiptera</taxon>
        <taxon>Auchenorrhyncha</taxon>
        <taxon>Cercopoidea</taxon>
        <taxon>Clastopteridae</taxon>
        <taxon>Clastoptera</taxon>
    </lineage>
</organism>